<sequence length="38" mass="4047">TAIAGIHTLEQGALRTTLINAVENATLRSKELGKKNGR</sequence>
<feature type="non-terminal residue" evidence="2">
    <location>
        <position position="1"/>
    </location>
</feature>
<comment type="caution">
    <text evidence="2">The sequence shown here is derived from an EMBL/GenBank/DDBJ whole genome shotgun (WGS) entry which is preliminary data.</text>
</comment>
<evidence type="ECO:0000313" key="3">
    <source>
        <dbReference type="Proteomes" id="UP000262325"/>
    </source>
</evidence>
<accession>A0A3D5Q8Y3</accession>
<dbReference type="InterPro" id="IPR008927">
    <property type="entry name" value="6-PGluconate_DH-like_C_sf"/>
</dbReference>
<dbReference type="SUPFAM" id="SSF48179">
    <property type="entry name" value="6-phosphogluconate dehydrogenase C-terminal domain-like"/>
    <property type="match status" value="1"/>
</dbReference>
<dbReference type="EMBL" id="DPPF01000031">
    <property type="protein sequence ID" value="HCW92325.1"/>
    <property type="molecule type" value="Genomic_DNA"/>
</dbReference>
<dbReference type="Pfam" id="PF14748">
    <property type="entry name" value="P5CR_dimer"/>
    <property type="match status" value="1"/>
</dbReference>
<name>A0A3D5Q8Y3_FLESI</name>
<dbReference type="AlphaFoldDB" id="A0A3D5Q8Y3"/>
<reference evidence="2 3" key="1">
    <citation type="journal article" date="2018" name="Nat. Biotechnol.">
        <title>A standardized bacterial taxonomy based on genome phylogeny substantially revises the tree of life.</title>
        <authorList>
            <person name="Parks D.H."/>
            <person name="Chuvochina M."/>
            <person name="Waite D.W."/>
            <person name="Rinke C."/>
            <person name="Skarshewski A."/>
            <person name="Chaumeil P.A."/>
            <person name="Hugenholtz P."/>
        </authorList>
    </citation>
    <scope>NUCLEOTIDE SEQUENCE [LARGE SCALE GENOMIC DNA]</scope>
    <source>
        <strain evidence="2">UBA8672</strain>
    </source>
</reference>
<proteinExistence type="predicted"/>
<evidence type="ECO:0000259" key="1">
    <source>
        <dbReference type="Pfam" id="PF14748"/>
    </source>
</evidence>
<dbReference type="Gene3D" id="1.10.3730.10">
    <property type="entry name" value="ProC C-terminal domain-like"/>
    <property type="match status" value="1"/>
</dbReference>
<dbReference type="Proteomes" id="UP000262325">
    <property type="component" value="Unassembled WGS sequence"/>
</dbReference>
<gene>
    <name evidence="2" type="ORF">DHM44_01450</name>
</gene>
<protein>
    <submittedName>
        <fullName evidence="2">Pyrroline-5-carboxylate reductase</fullName>
    </submittedName>
</protein>
<evidence type="ECO:0000313" key="2">
    <source>
        <dbReference type="EMBL" id="HCW92325.1"/>
    </source>
</evidence>
<organism evidence="2 3">
    <name type="scientific">Flexistipes sinusarabici</name>
    <dbReference type="NCBI Taxonomy" id="2352"/>
    <lineage>
        <taxon>Bacteria</taxon>
        <taxon>Pseudomonadati</taxon>
        <taxon>Deferribacterota</taxon>
        <taxon>Deferribacteres</taxon>
        <taxon>Deferribacterales</taxon>
        <taxon>Flexistipitaceae</taxon>
        <taxon>Flexistipes</taxon>
    </lineage>
</organism>
<dbReference type="InterPro" id="IPR029036">
    <property type="entry name" value="P5CR_dimer"/>
</dbReference>
<feature type="domain" description="Pyrroline-5-carboxylate reductase dimerisation" evidence="1">
    <location>
        <begin position="1"/>
        <end position="32"/>
    </location>
</feature>